<comment type="caution">
    <text evidence="1">The sequence shown here is derived from an EMBL/GenBank/DDBJ whole genome shotgun (WGS) entry which is preliminary data.</text>
</comment>
<name>A0ACC0ECR8_9BASI</name>
<evidence type="ECO:0000313" key="1">
    <source>
        <dbReference type="EMBL" id="KAI7949617.1"/>
    </source>
</evidence>
<dbReference type="EMBL" id="CM045872">
    <property type="protein sequence ID" value="KAI7949617.1"/>
    <property type="molecule type" value="Genomic_DNA"/>
</dbReference>
<dbReference type="Proteomes" id="UP001060170">
    <property type="component" value="Chromosome 8"/>
</dbReference>
<reference evidence="1 2" key="3">
    <citation type="journal article" date="2022" name="Microbiol. Spectr.">
        <title>Folding features and dynamics of 3D genome architecture in plant fungal pathogens.</title>
        <authorList>
            <person name="Xia C."/>
        </authorList>
    </citation>
    <scope>NUCLEOTIDE SEQUENCE [LARGE SCALE GENOMIC DNA]</scope>
    <source>
        <strain evidence="1 2">93-210</strain>
    </source>
</reference>
<keyword evidence="2" id="KW-1185">Reference proteome</keyword>
<evidence type="ECO:0000313" key="2">
    <source>
        <dbReference type="Proteomes" id="UP001060170"/>
    </source>
</evidence>
<organism evidence="1 2">
    <name type="scientific">Puccinia striiformis f. sp. tritici</name>
    <dbReference type="NCBI Taxonomy" id="168172"/>
    <lineage>
        <taxon>Eukaryota</taxon>
        <taxon>Fungi</taxon>
        <taxon>Dikarya</taxon>
        <taxon>Basidiomycota</taxon>
        <taxon>Pucciniomycotina</taxon>
        <taxon>Pucciniomycetes</taxon>
        <taxon>Pucciniales</taxon>
        <taxon>Pucciniaceae</taxon>
        <taxon>Puccinia</taxon>
    </lineage>
</organism>
<gene>
    <name evidence="1" type="ORF">MJO28_008438</name>
</gene>
<accession>A0ACC0ECR8</accession>
<sequence>MDLYRETRRVIRDPDTYQQRGPTFLLSAQDADFMIGLIQAEPDLFLDELRERLYDNTETLLSIATLHRNLVMRLLITLKKANTVNIKKSLTAKYAFIEEMASIPAEYLVFTDESHICSRDLLRVRARSKKGKQANRYLRDQNPERFTLLPGISFFGFLAVTVTNQTVKRPQFQHFLKYSLLPRMNRYPGINSCLVMDNARIHRGGRVAELCEAAGVRLVYLPPYTPELNPIELCFSQVKARLRRTQALVNAADPEWAIESTTYRVITKSLCQRLYAHTPYKCPPFPREPAVPGAHFPLVSHSRLLQP</sequence>
<reference evidence="2" key="1">
    <citation type="journal article" date="2018" name="BMC Genomics">
        <title>Genomic insights into host adaptation between the wheat stripe rust pathogen (Puccinia striiformis f. sp. tritici) and the barley stripe rust pathogen (Puccinia striiformis f. sp. hordei).</title>
        <authorList>
            <person name="Xia C."/>
            <person name="Wang M."/>
            <person name="Yin C."/>
            <person name="Cornejo O.E."/>
            <person name="Hulbert S.H."/>
            <person name="Chen X."/>
        </authorList>
    </citation>
    <scope>NUCLEOTIDE SEQUENCE [LARGE SCALE GENOMIC DNA]</scope>
    <source>
        <strain evidence="2">93-210</strain>
    </source>
</reference>
<proteinExistence type="predicted"/>
<reference evidence="2" key="2">
    <citation type="journal article" date="2018" name="Mol. Plant Microbe Interact.">
        <title>Genome sequence resources for the wheat stripe rust pathogen (Puccinia striiformis f. sp. tritici) and the barley stripe rust pathogen (Puccinia striiformis f. sp. hordei).</title>
        <authorList>
            <person name="Xia C."/>
            <person name="Wang M."/>
            <person name="Yin C."/>
            <person name="Cornejo O.E."/>
            <person name="Hulbert S.H."/>
            <person name="Chen X."/>
        </authorList>
    </citation>
    <scope>NUCLEOTIDE SEQUENCE [LARGE SCALE GENOMIC DNA]</scope>
    <source>
        <strain evidence="2">93-210</strain>
    </source>
</reference>
<protein>
    <submittedName>
        <fullName evidence="1">Uncharacterized protein</fullName>
    </submittedName>
</protein>